<sequence length="121" mass="12954">MSISTNEVNNGAHEARELFLLPDVDSLSSRVRSIVTELLLSGRNKASKLTGSTVTVQDSLITNGNQRDKVPFAPSFNRANLLGNTWVTGITARLIDVDTQNHLDSMSLTSTADKLKGAAVG</sequence>
<organism evidence="1 2">
    <name type="scientific">Xylaria bambusicola</name>
    <dbReference type="NCBI Taxonomy" id="326684"/>
    <lineage>
        <taxon>Eukaryota</taxon>
        <taxon>Fungi</taxon>
        <taxon>Dikarya</taxon>
        <taxon>Ascomycota</taxon>
        <taxon>Pezizomycotina</taxon>
        <taxon>Sordariomycetes</taxon>
        <taxon>Xylariomycetidae</taxon>
        <taxon>Xylariales</taxon>
        <taxon>Xylariaceae</taxon>
        <taxon>Xylaria</taxon>
    </lineage>
</organism>
<keyword evidence="2" id="KW-1185">Reference proteome</keyword>
<evidence type="ECO:0000313" key="1">
    <source>
        <dbReference type="EMBL" id="KAK5624668.1"/>
    </source>
</evidence>
<gene>
    <name evidence="1" type="ORF">RRF57_000384</name>
</gene>
<dbReference type="EMBL" id="JAWHQM010000001">
    <property type="protein sequence ID" value="KAK5624668.1"/>
    <property type="molecule type" value="Genomic_DNA"/>
</dbReference>
<evidence type="ECO:0000313" key="2">
    <source>
        <dbReference type="Proteomes" id="UP001305414"/>
    </source>
</evidence>
<comment type="caution">
    <text evidence="1">The sequence shown here is derived from an EMBL/GenBank/DDBJ whole genome shotgun (WGS) entry which is preliminary data.</text>
</comment>
<accession>A0AAN7Z2G8</accession>
<protein>
    <submittedName>
        <fullName evidence="1">Uncharacterized protein</fullName>
    </submittedName>
</protein>
<proteinExistence type="predicted"/>
<dbReference type="AlphaFoldDB" id="A0AAN7Z2G8"/>
<name>A0AAN7Z2G8_9PEZI</name>
<reference evidence="1 2" key="1">
    <citation type="submission" date="2023-10" db="EMBL/GenBank/DDBJ databases">
        <title>Draft genome sequence of Xylaria bambusicola isolate GMP-LS, the root and basal stem rot pathogen of sugarcane in Indonesia.</title>
        <authorList>
            <person name="Selvaraj P."/>
            <person name="Muralishankar V."/>
            <person name="Muruganantham S."/>
            <person name="Sp S."/>
            <person name="Haryani S."/>
            <person name="Lau K.J.X."/>
            <person name="Naqvi N.I."/>
        </authorList>
    </citation>
    <scope>NUCLEOTIDE SEQUENCE [LARGE SCALE GENOMIC DNA]</scope>
    <source>
        <strain evidence="1">GMP-LS</strain>
    </source>
</reference>
<dbReference type="Proteomes" id="UP001305414">
    <property type="component" value="Unassembled WGS sequence"/>
</dbReference>